<evidence type="ECO:0000259" key="4">
    <source>
        <dbReference type="Pfam" id="PF22725"/>
    </source>
</evidence>
<dbReference type="OrthoDB" id="6183734at2"/>
<dbReference type="Gene3D" id="3.30.360.10">
    <property type="entry name" value="Dihydrodipicolinate Reductase, domain 2"/>
    <property type="match status" value="1"/>
</dbReference>
<dbReference type="InterPro" id="IPR036291">
    <property type="entry name" value="NAD(P)-bd_dom_sf"/>
</dbReference>
<evidence type="ECO:0000313" key="6">
    <source>
        <dbReference type="Proteomes" id="UP000266118"/>
    </source>
</evidence>
<keyword evidence="6" id="KW-1185">Reference proteome</keyword>
<gene>
    <name evidence="5" type="ORF">D6B99_08515</name>
</gene>
<feature type="domain" description="Gfo/Idh/MocA-like oxidoreductase N-terminal" evidence="3">
    <location>
        <begin position="16"/>
        <end position="132"/>
    </location>
</feature>
<organism evidence="5 6">
    <name type="scientific">Arachidicoccus soli</name>
    <dbReference type="NCBI Taxonomy" id="2341117"/>
    <lineage>
        <taxon>Bacteria</taxon>
        <taxon>Pseudomonadati</taxon>
        <taxon>Bacteroidota</taxon>
        <taxon>Chitinophagia</taxon>
        <taxon>Chitinophagales</taxon>
        <taxon>Chitinophagaceae</taxon>
        <taxon>Arachidicoccus</taxon>
    </lineage>
</organism>
<dbReference type="Pfam" id="PF01408">
    <property type="entry name" value="GFO_IDH_MocA"/>
    <property type="match status" value="1"/>
</dbReference>
<dbReference type="PANTHER" id="PTHR43708">
    <property type="entry name" value="CONSERVED EXPRESSED OXIDOREDUCTASE (EUROFUNG)"/>
    <property type="match status" value="1"/>
</dbReference>
<dbReference type="InterPro" id="IPR051317">
    <property type="entry name" value="Gfo/Idh/MocA_oxidoreduct"/>
</dbReference>
<dbReference type="SUPFAM" id="SSF55347">
    <property type="entry name" value="Glyceraldehyde-3-phosphate dehydrogenase-like, C-terminal domain"/>
    <property type="match status" value="1"/>
</dbReference>
<dbReference type="InterPro" id="IPR000683">
    <property type="entry name" value="Gfo/Idh/MocA-like_OxRdtase_N"/>
</dbReference>
<accession>A0A386HP83</accession>
<evidence type="ECO:0000256" key="2">
    <source>
        <dbReference type="ARBA" id="ARBA00023002"/>
    </source>
</evidence>
<dbReference type="SUPFAM" id="SSF51735">
    <property type="entry name" value="NAD(P)-binding Rossmann-fold domains"/>
    <property type="match status" value="1"/>
</dbReference>
<dbReference type="Proteomes" id="UP000266118">
    <property type="component" value="Chromosome"/>
</dbReference>
<keyword evidence="2" id="KW-0560">Oxidoreductase</keyword>
<name>A0A386HP83_9BACT</name>
<evidence type="ECO:0000259" key="3">
    <source>
        <dbReference type="Pfam" id="PF01408"/>
    </source>
</evidence>
<dbReference type="AlphaFoldDB" id="A0A386HP83"/>
<dbReference type="InterPro" id="IPR055170">
    <property type="entry name" value="GFO_IDH_MocA-like_dom"/>
</dbReference>
<dbReference type="PANTHER" id="PTHR43708:SF5">
    <property type="entry name" value="CONSERVED EXPRESSED OXIDOREDUCTASE (EUROFUNG)-RELATED"/>
    <property type="match status" value="1"/>
</dbReference>
<sequence length="354" mass="40239">MQIIDKVLMPKTKIPIIIIGASSIVKDAHLPAYKNGGFEVFGILNRTKSKAELLATAYNIPNVFNNLKEAIAAAPEKVIYDIAIMPQQYLDILNELPDGSIILLQKPMGETLDEAKEILAVCRRKKHIAAINFQLRHAPFIIAARKLIEEGQIGEIYDFEVRLTTFTPWDIFPIIALNKRLEILYHSIHYMDLIRSFLGNPKSIVSKTFGHPIKTYSSTRTTTIFDYGEDTRAVINTNHDHHFGPKNQESFIKMEGTKGAIKIKMGLLLDYPHGVPDKFEYCFLEENKETEWIEYKIDGSWFPEAFTNIMAGLMRFAEGTEHCLPTHVEDVIHTMEIVESAYLSNEKDGQLLKA</sequence>
<proteinExistence type="inferred from homology"/>
<dbReference type="Pfam" id="PF22725">
    <property type="entry name" value="GFO_IDH_MocA_C3"/>
    <property type="match status" value="1"/>
</dbReference>
<feature type="domain" description="GFO/IDH/MocA-like oxidoreductase" evidence="4">
    <location>
        <begin position="143"/>
        <end position="261"/>
    </location>
</feature>
<dbReference type="GO" id="GO:0016491">
    <property type="term" value="F:oxidoreductase activity"/>
    <property type="evidence" value="ECO:0007669"/>
    <property type="project" value="UniProtKB-KW"/>
</dbReference>
<dbReference type="KEGG" id="ark:D6B99_08515"/>
<dbReference type="EMBL" id="CP032489">
    <property type="protein sequence ID" value="AYD47645.1"/>
    <property type="molecule type" value="Genomic_DNA"/>
</dbReference>
<evidence type="ECO:0000256" key="1">
    <source>
        <dbReference type="ARBA" id="ARBA00010928"/>
    </source>
</evidence>
<dbReference type="Gene3D" id="3.40.50.720">
    <property type="entry name" value="NAD(P)-binding Rossmann-like Domain"/>
    <property type="match status" value="1"/>
</dbReference>
<comment type="similarity">
    <text evidence="1">Belongs to the Gfo/Idh/MocA family.</text>
</comment>
<evidence type="ECO:0000313" key="5">
    <source>
        <dbReference type="EMBL" id="AYD47645.1"/>
    </source>
</evidence>
<protein>
    <submittedName>
        <fullName evidence="5">Gfo/Idh/MocA family oxidoreductase</fullName>
    </submittedName>
</protein>
<reference evidence="5 6" key="1">
    <citation type="submission" date="2018-09" db="EMBL/GenBank/DDBJ databases">
        <title>Arachidicoccus sp. nov., a bacterium isolated from soil.</title>
        <authorList>
            <person name="Weon H.-Y."/>
            <person name="Kwon S.-W."/>
            <person name="Lee S.A."/>
        </authorList>
    </citation>
    <scope>NUCLEOTIDE SEQUENCE [LARGE SCALE GENOMIC DNA]</scope>
    <source>
        <strain evidence="5 6">KIS59-12</strain>
    </source>
</reference>
<dbReference type="GO" id="GO:0000166">
    <property type="term" value="F:nucleotide binding"/>
    <property type="evidence" value="ECO:0007669"/>
    <property type="project" value="InterPro"/>
</dbReference>